<dbReference type="Proteomes" id="UP000254737">
    <property type="component" value="Unassembled WGS sequence"/>
</dbReference>
<keyword evidence="1" id="KW-0472">Membrane</keyword>
<name>A0A376G098_9FLAO</name>
<dbReference type="EMBL" id="UFXS01000001">
    <property type="protein sequence ID" value="STD53078.1"/>
    <property type="molecule type" value="Genomic_DNA"/>
</dbReference>
<dbReference type="AlphaFoldDB" id="A0A376G098"/>
<keyword evidence="1" id="KW-0812">Transmembrane</keyword>
<accession>A0A376G098</accession>
<feature type="transmembrane region" description="Helical" evidence="1">
    <location>
        <begin position="25"/>
        <end position="41"/>
    </location>
</feature>
<reference evidence="2 3" key="1">
    <citation type="submission" date="2018-06" db="EMBL/GenBank/DDBJ databases">
        <authorList>
            <consortium name="Pathogen Informatics"/>
            <person name="Doyle S."/>
        </authorList>
    </citation>
    <scope>NUCLEOTIDE SEQUENCE [LARGE SCALE GENOMIC DNA]</scope>
    <source>
        <strain evidence="2 3">NCTC13456</strain>
    </source>
</reference>
<evidence type="ECO:0000256" key="1">
    <source>
        <dbReference type="SAM" id="Phobius"/>
    </source>
</evidence>
<organism evidence="2 3">
    <name type="scientific">Empedobacter falsenii</name>
    <dbReference type="NCBI Taxonomy" id="343874"/>
    <lineage>
        <taxon>Bacteria</taxon>
        <taxon>Pseudomonadati</taxon>
        <taxon>Bacteroidota</taxon>
        <taxon>Flavobacteriia</taxon>
        <taxon>Flavobacteriales</taxon>
        <taxon>Weeksellaceae</taxon>
        <taxon>Empedobacter</taxon>
    </lineage>
</organism>
<evidence type="ECO:0000313" key="3">
    <source>
        <dbReference type="Proteomes" id="UP000254737"/>
    </source>
</evidence>
<feature type="transmembrane region" description="Helical" evidence="1">
    <location>
        <begin position="53"/>
        <end position="71"/>
    </location>
</feature>
<evidence type="ECO:0008006" key="4">
    <source>
        <dbReference type="Google" id="ProtNLM"/>
    </source>
</evidence>
<protein>
    <recommendedName>
        <fullName evidence="4">Holin</fullName>
    </recommendedName>
</protein>
<sequence>MKTILSFILLQFVTIADGTIKEKLISSSVIAFITAPLVYIFDQLSIWTIQNSTYVTVVCGAILTDWFFGSIKHLFFTRTFSWRNNAAGLTLKIALVVGGVFLFESFHFIVQEVTFIEQMLKIITRLVVFIYPATSAWNNMAIVSNGKFPPKKWLEKVDAFYNNLDINKFKSKKEEE</sequence>
<proteinExistence type="predicted"/>
<keyword evidence="1" id="KW-1133">Transmembrane helix</keyword>
<gene>
    <name evidence="2" type="ORF">NCTC13456_00296</name>
</gene>
<feature type="transmembrane region" description="Helical" evidence="1">
    <location>
        <begin position="91"/>
        <end position="110"/>
    </location>
</feature>
<evidence type="ECO:0000313" key="2">
    <source>
        <dbReference type="EMBL" id="STD53078.1"/>
    </source>
</evidence>
<dbReference type="RefSeq" id="WP_114998244.1">
    <property type="nucleotide sequence ID" value="NZ_UFXS01000001.1"/>
</dbReference>